<comment type="caution">
    <text evidence="3">The sequence shown here is derived from an EMBL/GenBank/DDBJ whole genome shotgun (WGS) entry which is preliminary data.</text>
</comment>
<organism evidence="3 4">
    <name type="scientific">Tetracentron sinense</name>
    <name type="common">Spur-leaf</name>
    <dbReference type="NCBI Taxonomy" id="13715"/>
    <lineage>
        <taxon>Eukaryota</taxon>
        <taxon>Viridiplantae</taxon>
        <taxon>Streptophyta</taxon>
        <taxon>Embryophyta</taxon>
        <taxon>Tracheophyta</taxon>
        <taxon>Spermatophyta</taxon>
        <taxon>Magnoliopsida</taxon>
        <taxon>Trochodendrales</taxon>
        <taxon>Trochodendraceae</taxon>
        <taxon>Tetracentron</taxon>
    </lineage>
</organism>
<dbReference type="Gene3D" id="1.25.40.10">
    <property type="entry name" value="Tetratricopeptide repeat domain"/>
    <property type="match status" value="2"/>
</dbReference>
<dbReference type="OMA" id="RSMNFAN"/>
<dbReference type="PROSITE" id="PS00636">
    <property type="entry name" value="DNAJ_1"/>
    <property type="match status" value="1"/>
</dbReference>
<protein>
    <recommendedName>
        <fullName evidence="2">J domain-containing protein</fullName>
    </recommendedName>
</protein>
<feature type="region of interest" description="Disordered" evidence="1">
    <location>
        <begin position="943"/>
        <end position="981"/>
    </location>
</feature>
<keyword evidence="4" id="KW-1185">Reference proteome</keyword>
<feature type="region of interest" description="Disordered" evidence="1">
    <location>
        <begin position="1527"/>
        <end position="1557"/>
    </location>
</feature>
<dbReference type="Proteomes" id="UP000655225">
    <property type="component" value="Unassembled WGS sequence"/>
</dbReference>
<feature type="region of interest" description="Disordered" evidence="1">
    <location>
        <begin position="412"/>
        <end position="517"/>
    </location>
</feature>
<evidence type="ECO:0000313" key="4">
    <source>
        <dbReference type="Proteomes" id="UP000655225"/>
    </source>
</evidence>
<feature type="compositionally biased region" description="Basic and acidic residues" evidence="1">
    <location>
        <begin position="412"/>
        <end position="429"/>
    </location>
</feature>
<gene>
    <name evidence="3" type="ORF">HHK36_017250</name>
</gene>
<dbReference type="Pfam" id="PF00226">
    <property type="entry name" value="DnaJ"/>
    <property type="match status" value="1"/>
</dbReference>
<feature type="compositionally biased region" description="Polar residues" evidence="1">
    <location>
        <begin position="490"/>
        <end position="506"/>
    </location>
</feature>
<evidence type="ECO:0000256" key="1">
    <source>
        <dbReference type="SAM" id="MobiDB-lite"/>
    </source>
</evidence>
<dbReference type="PANTHER" id="PTHR45181">
    <property type="entry name" value="HEAT SHOCK PROTEIN DNAJ WITH TETRATRICOPEPTIDE REPEAT-CONTAINING PROTEIN"/>
    <property type="match status" value="1"/>
</dbReference>
<feature type="region of interest" description="Disordered" evidence="1">
    <location>
        <begin position="681"/>
        <end position="734"/>
    </location>
</feature>
<feature type="compositionally biased region" description="Polar residues" evidence="1">
    <location>
        <begin position="1532"/>
        <end position="1544"/>
    </location>
</feature>
<dbReference type="EMBL" id="JABCRI010000011">
    <property type="protein sequence ID" value="KAF8398323.1"/>
    <property type="molecule type" value="Genomic_DNA"/>
</dbReference>
<evidence type="ECO:0000313" key="3">
    <source>
        <dbReference type="EMBL" id="KAF8398323.1"/>
    </source>
</evidence>
<dbReference type="InterPro" id="IPR001623">
    <property type="entry name" value="DnaJ_domain"/>
</dbReference>
<dbReference type="OrthoDB" id="10250354at2759"/>
<dbReference type="PRINTS" id="PR00625">
    <property type="entry name" value="JDOMAIN"/>
</dbReference>
<dbReference type="SUPFAM" id="SSF46565">
    <property type="entry name" value="Chaperone J-domain"/>
    <property type="match status" value="1"/>
</dbReference>
<feature type="compositionally biased region" description="Polar residues" evidence="1">
    <location>
        <begin position="45"/>
        <end position="68"/>
    </location>
</feature>
<feature type="region of interest" description="Disordered" evidence="1">
    <location>
        <begin position="1"/>
        <end position="31"/>
    </location>
</feature>
<dbReference type="Gene3D" id="1.10.287.110">
    <property type="entry name" value="DnaJ domain"/>
    <property type="match status" value="1"/>
</dbReference>
<evidence type="ECO:0000259" key="2">
    <source>
        <dbReference type="PROSITE" id="PS50076"/>
    </source>
</evidence>
<dbReference type="CDD" id="cd06257">
    <property type="entry name" value="DnaJ"/>
    <property type="match status" value="1"/>
</dbReference>
<dbReference type="SMART" id="SM00028">
    <property type="entry name" value="TPR"/>
    <property type="match status" value="7"/>
</dbReference>
<dbReference type="SUPFAM" id="SSF48452">
    <property type="entry name" value="TPR-like"/>
    <property type="match status" value="3"/>
</dbReference>
<proteinExistence type="predicted"/>
<feature type="region of interest" description="Disordered" evidence="1">
    <location>
        <begin position="120"/>
        <end position="150"/>
    </location>
</feature>
<dbReference type="SMART" id="SM00271">
    <property type="entry name" value="DnaJ"/>
    <property type="match status" value="1"/>
</dbReference>
<sequence>MSPPLVDFRTPTTTQMQSNQSPLRNPNPKGQFHYHSFFDLSSFSTNNLSDKQQRSSPIDTETMNSSNFGDGVSASRDATEGSFDTSFASPFVLRPDLGKPSLASASGLSRPRLVKLRKHLVSQQGRSTPVSESRVNHGFNPFRPVSDSLDRVGDDSRMRELGDQWNSVNPFPLESAQQSWKLDGSNSSVLGDFKFGLSDNVGFVFGASRSGSPSNLNLGKSDSCESVGKSLPDEMGKLKIGSEMLFQNAKDAAFSLNASEKGTSNLGGKFDKGVFVFGSSSKKNSSFDGSTVSKLPDEMRKLNIEGSGNSDGVENTKGAHCSFNADNKNNFDFGTSDNVPSAFGGSTVSKLPDEMKKLNIEDSAKVGGDEKTKDANLNFNFNDKIPFVFGSSKTKKAADSLTGSKLPDEMKKLNIKDSGKVDDAEKSRDANISSSTNDKNTFVFGSSTNAADSFTGSSTTTLPDQKKNLNTEGSGNGDGVMKAKEANPKISDNNSFVFGTSNSTAGSFGGGTEKKLPDEMRKLNIGSRMGDSAGLADMDFSSSRIFTKEKQLGNLGDKIIHYPAVGNSIPTPFTFQAGQQGRSSDVGQVPPVQPNDDIKLNGAAAPSSLFSSTGLGFQPIGNAFEVPTMDRAEKKDGFSFTSTIDGLGTPHTDIRTPKQDASCSFRENLFAGLNQKLEFSSNRKTVKDPKLKKKRGKLRQPIPVPKWSGQDFASRESNSQDNPESPECYSPMDFSPYQETLAADQCSRETSMASDECFHLDNNCGTTNAHPEVSTNVTGEDFVAAPEHLDINEGDRTCRELNDEVSGYHFEKRVGAESPLEECFTGFETECLKSKTEQADISSDATVASAETNSGFYSNIDRQETDCRMKYCFASSSQGFGDTDFTFAASSSAQGHLSATKRHYRKKNRMKVGHDSYDSTPNAKVQFASSSLQFFPIASDSSPFGPGQGQKGDFSISQNQDENKSEACKEPEVKQESFSTADDATSAAQEACEKWRLSNYIYHVNIILSFVKLVDLIYIRGNQAYANGRLSTAEDYYTRGVNCVSPNETSISCLRALALCYSNRAATRMSIGRIREALVDCMKAAAIDPNFLKVQLRAANCHLALGEVEDALRYFKKCLQSGSGICLDRKIVIEASDGLQKAQKLAECMNRSAELLQQRTSNDADSALRIIVEALSISSYSDKLIEMKAEALIMLRRYEEMIQLCEQTLDSAENNFASISADGQLENVDSSECLKCSPVRLWRRLLIFKSYFYLGRLEEALDLLEKQEKTESMTEKYGSKTLESSIPLIDTVRELLRHKAAGNEAFQSGRHAEAVEHYTAALSCNVESRPFAAICFCNRAAAHQALGQITDAIADCSLAIALDGNYLKAISRRATLHEMIRDYGQAASDLQRLIALLEKKPEDKANQSGALGRSTCSVNDLRQARLRLSTMEEEAKKGIPLEMYLILGIEPSGTASDIKKAYRKAALRHHPDKAAHFLARSENGDDRLRKEIAEEVYKDADRLFKIIGEAYAVLSDPTKRSRYDLEEEIRNSQKQGNGSSTSRTSADDHSYPFERSGNRRQWRHVWKSNGNSYSRWSEASR</sequence>
<feature type="compositionally biased region" description="Polar residues" evidence="1">
    <location>
        <begin position="121"/>
        <end position="133"/>
    </location>
</feature>
<feature type="region of interest" description="Disordered" evidence="1">
    <location>
        <begin position="45"/>
        <end position="80"/>
    </location>
</feature>
<accession>A0A835DCF2</accession>
<dbReference type="PROSITE" id="PS50076">
    <property type="entry name" value="DNAJ_2"/>
    <property type="match status" value="1"/>
</dbReference>
<reference evidence="3 4" key="1">
    <citation type="submission" date="2020-04" db="EMBL/GenBank/DDBJ databases">
        <title>Plant Genome Project.</title>
        <authorList>
            <person name="Zhang R.-G."/>
        </authorList>
    </citation>
    <scope>NUCLEOTIDE SEQUENCE [LARGE SCALE GENOMIC DNA]</scope>
    <source>
        <strain evidence="3">YNK0</strain>
        <tissue evidence="3">Leaf</tissue>
    </source>
</reference>
<dbReference type="InterPro" id="IPR019734">
    <property type="entry name" value="TPR_rpt"/>
</dbReference>
<feature type="domain" description="J" evidence="2">
    <location>
        <begin position="1442"/>
        <end position="1527"/>
    </location>
</feature>
<feature type="compositionally biased region" description="Polar residues" evidence="1">
    <location>
        <begin position="10"/>
        <end position="24"/>
    </location>
</feature>
<dbReference type="InterPro" id="IPR011990">
    <property type="entry name" value="TPR-like_helical_dom_sf"/>
</dbReference>
<dbReference type="PANTHER" id="PTHR45181:SF4">
    <property type="entry name" value="HEAT SHOCK PROTEIN DNAJ WITH TETRATRICOPEPTIDE REPEAT-CONTAINING PROTEIN"/>
    <property type="match status" value="1"/>
</dbReference>
<dbReference type="InterPro" id="IPR036869">
    <property type="entry name" value="J_dom_sf"/>
</dbReference>
<name>A0A835DCF2_TETSI</name>
<dbReference type="InterPro" id="IPR018253">
    <property type="entry name" value="DnaJ_domain_CS"/>
</dbReference>
<feature type="compositionally biased region" description="Polar residues" evidence="1">
    <location>
        <begin position="430"/>
        <end position="463"/>
    </location>
</feature>
<feature type="compositionally biased region" description="Basic and acidic residues" evidence="1">
    <location>
        <begin position="961"/>
        <end position="975"/>
    </location>
</feature>